<evidence type="ECO:0000256" key="1">
    <source>
        <dbReference type="SAM" id="MobiDB-lite"/>
    </source>
</evidence>
<accession>A0AAE2CN64</accession>
<reference evidence="3" key="1">
    <citation type="submission" date="2020-06" db="EMBL/GenBank/DDBJ databases">
        <authorList>
            <person name="Li T."/>
            <person name="Hu X."/>
            <person name="Zhang T."/>
            <person name="Song X."/>
            <person name="Zhang H."/>
            <person name="Dai N."/>
            <person name="Sheng W."/>
            <person name="Hou X."/>
            <person name="Wei L."/>
        </authorList>
    </citation>
    <scope>NUCLEOTIDE SEQUENCE</scope>
    <source>
        <strain evidence="3">3651</strain>
        <tissue evidence="3">Leaf</tissue>
    </source>
</reference>
<dbReference type="EMBL" id="JACGWO010000004">
    <property type="protein sequence ID" value="KAK4428315.1"/>
    <property type="molecule type" value="Genomic_DNA"/>
</dbReference>
<evidence type="ECO:0000313" key="3">
    <source>
        <dbReference type="EMBL" id="KAK4428315.1"/>
    </source>
</evidence>
<dbReference type="AlphaFoldDB" id="A0AAE2CN64"/>
<reference evidence="3" key="2">
    <citation type="journal article" date="2024" name="Plant">
        <title>Genomic evolution and insights into agronomic trait innovations of Sesamum species.</title>
        <authorList>
            <person name="Miao H."/>
            <person name="Wang L."/>
            <person name="Qu L."/>
            <person name="Liu H."/>
            <person name="Sun Y."/>
            <person name="Le M."/>
            <person name="Wang Q."/>
            <person name="Wei S."/>
            <person name="Zheng Y."/>
            <person name="Lin W."/>
            <person name="Duan Y."/>
            <person name="Cao H."/>
            <person name="Xiong S."/>
            <person name="Wang X."/>
            <person name="Wei L."/>
            <person name="Li C."/>
            <person name="Ma Q."/>
            <person name="Ju M."/>
            <person name="Zhao R."/>
            <person name="Li G."/>
            <person name="Mu C."/>
            <person name="Tian Q."/>
            <person name="Mei H."/>
            <person name="Zhang T."/>
            <person name="Gao T."/>
            <person name="Zhang H."/>
        </authorList>
    </citation>
    <scope>NUCLEOTIDE SEQUENCE</scope>
    <source>
        <strain evidence="3">3651</strain>
    </source>
</reference>
<feature type="region of interest" description="Disordered" evidence="1">
    <location>
        <begin position="1"/>
        <end position="68"/>
    </location>
</feature>
<sequence>MEDEAGRWGEWGDGGDGDRQRWREKGAARREGRRGERSTSGGHLQGRWRRREGEEEGEGGNIGDGERDKTKRAWKGKYHILEDKTEKKIVPIVWASDQDHYYYYSMARSWNVIIAFFMLVVVAKVGGRYISADYCMVECNSECTQIKIFTKNECGRECKLACGKQLVSQEFGVGDENQFVPYWI</sequence>
<keyword evidence="2" id="KW-0812">Transmembrane</keyword>
<feature type="transmembrane region" description="Helical" evidence="2">
    <location>
        <begin position="101"/>
        <end position="122"/>
    </location>
</feature>
<evidence type="ECO:0000313" key="4">
    <source>
        <dbReference type="Proteomes" id="UP001293254"/>
    </source>
</evidence>
<evidence type="ECO:0000256" key="2">
    <source>
        <dbReference type="SAM" id="Phobius"/>
    </source>
</evidence>
<organism evidence="3 4">
    <name type="scientific">Sesamum alatum</name>
    <dbReference type="NCBI Taxonomy" id="300844"/>
    <lineage>
        <taxon>Eukaryota</taxon>
        <taxon>Viridiplantae</taxon>
        <taxon>Streptophyta</taxon>
        <taxon>Embryophyta</taxon>
        <taxon>Tracheophyta</taxon>
        <taxon>Spermatophyta</taxon>
        <taxon>Magnoliopsida</taxon>
        <taxon>eudicotyledons</taxon>
        <taxon>Gunneridae</taxon>
        <taxon>Pentapetalae</taxon>
        <taxon>asterids</taxon>
        <taxon>lamiids</taxon>
        <taxon>Lamiales</taxon>
        <taxon>Pedaliaceae</taxon>
        <taxon>Sesamum</taxon>
    </lineage>
</organism>
<gene>
    <name evidence="3" type="ORF">Salat_1131100</name>
</gene>
<protein>
    <submittedName>
        <fullName evidence="3">Uncharacterized protein</fullName>
    </submittedName>
</protein>
<dbReference type="Proteomes" id="UP001293254">
    <property type="component" value="Unassembled WGS sequence"/>
</dbReference>
<name>A0AAE2CN64_9LAMI</name>
<proteinExistence type="predicted"/>
<keyword evidence="2" id="KW-1133">Transmembrane helix</keyword>
<comment type="caution">
    <text evidence="3">The sequence shown here is derived from an EMBL/GenBank/DDBJ whole genome shotgun (WGS) entry which is preliminary data.</text>
</comment>
<keyword evidence="2" id="KW-0472">Membrane</keyword>
<feature type="compositionally biased region" description="Basic and acidic residues" evidence="1">
    <location>
        <begin position="16"/>
        <end position="37"/>
    </location>
</feature>
<keyword evidence="4" id="KW-1185">Reference proteome</keyword>